<dbReference type="InterPro" id="IPR038765">
    <property type="entry name" value="Papain-like_cys_pep_sf"/>
</dbReference>
<keyword evidence="5" id="KW-0833">Ubl conjugation pathway</keyword>
<dbReference type="GO" id="GO:0004843">
    <property type="term" value="F:cysteine-type deubiquitinase activity"/>
    <property type="evidence" value="ECO:0007669"/>
    <property type="project" value="UniProtKB-UniRule"/>
</dbReference>
<dbReference type="AlphaFoldDB" id="A0A1Z8JUA0"/>
<keyword evidence="5" id="KW-0788">Thiol protease</keyword>
<evidence type="ECO:0000259" key="8">
    <source>
        <dbReference type="PROSITE" id="PS50271"/>
    </source>
</evidence>
<dbReference type="SUPFAM" id="SSF54001">
    <property type="entry name" value="Cysteine proteinases"/>
    <property type="match status" value="1"/>
</dbReference>
<dbReference type="GO" id="GO:0016579">
    <property type="term" value="P:protein deubiquitination"/>
    <property type="evidence" value="ECO:0007669"/>
    <property type="project" value="InterPro"/>
</dbReference>
<evidence type="ECO:0000256" key="4">
    <source>
        <dbReference type="PROSITE-ProRule" id="PRU00502"/>
    </source>
</evidence>
<evidence type="ECO:0000256" key="1">
    <source>
        <dbReference type="ARBA" id="ARBA00022723"/>
    </source>
</evidence>
<evidence type="ECO:0000313" key="10">
    <source>
        <dbReference type="Proteomes" id="UP000195871"/>
    </source>
</evidence>
<comment type="caution">
    <text evidence="9">The sequence shown here is derived from an EMBL/GenBank/DDBJ whole genome shotgun (WGS) entry which is preliminary data.</text>
</comment>
<dbReference type="InterPro" id="IPR050164">
    <property type="entry name" value="Peptidase_C19"/>
</dbReference>
<evidence type="ECO:0000256" key="3">
    <source>
        <dbReference type="ARBA" id="ARBA00022833"/>
    </source>
</evidence>
<dbReference type="Gene3D" id="3.90.70.10">
    <property type="entry name" value="Cysteine proteinases"/>
    <property type="match status" value="1"/>
</dbReference>
<feature type="domain" description="UBP-type" evidence="8">
    <location>
        <begin position="114"/>
        <end position="253"/>
    </location>
</feature>
<keyword evidence="3" id="KW-0862">Zinc</keyword>
<feature type="domain" description="USP" evidence="7">
    <location>
        <begin position="290"/>
        <end position="616"/>
    </location>
</feature>
<dbReference type="GO" id="GO:0005829">
    <property type="term" value="C:cytosol"/>
    <property type="evidence" value="ECO:0007669"/>
    <property type="project" value="TreeGrafter"/>
</dbReference>
<accession>A0A1Z8JUA0</accession>
<dbReference type="InterPro" id="IPR028889">
    <property type="entry name" value="USP"/>
</dbReference>
<dbReference type="VEuPathDB" id="FungiDB:C5L36_0C03990"/>
<dbReference type="Gene3D" id="3.30.40.10">
    <property type="entry name" value="Zinc/RING finger domain, C3HC4 (zinc finger)"/>
    <property type="match status" value="1"/>
</dbReference>
<feature type="compositionally biased region" description="Low complexity" evidence="6">
    <location>
        <begin position="1"/>
        <end position="25"/>
    </location>
</feature>
<keyword evidence="1" id="KW-0479">Metal-binding</keyword>
<dbReference type="PROSITE" id="PS00973">
    <property type="entry name" value="USP_2"/>
    <property type="match status" value="1"/>
</dbReference>
<dbReference type="EC" id="3.4.19.12" evidence="5"/>
<dbReference type="Pfam" id="PF02148">
    <property type="entry name" value="zf-UBP"/>
    <property type="match status" value="1"/>
</dbReference>
<dbReference type="PANTHER" id="PTHR24006:SF937">
    <property type="entry name" value="UBIQUITIN CARBOXYL-TERMINAL HYDROLASE"/>
    <property type="match status" value="1"/>
</dbReference>
<keyword evidence="5" id="KW-0645">Protease</keyword>
<gene>
    <name evidence="9" type="ORF">CAS74_000414</name>
</gene>
<dbReference type="Proteomes" id="UP000195871">
    <property type="component" value="Unassembled WGS sequence"/>
</dbReference>
<dbReference type="SUPFAM" id="SSF57850">
    <property type="entry name" value="RING/U-box"/>
    <property type="match status" value="1"/>
</dbReference>
<dbReference type="GO" id="GO:0005634">
    <property type="term" value="C:nucleus"/>
    <property type="evidence" value="ECO:0007669"/>
    <property type="project" value="TreeGrafter"/>
</dbReference>
<comment type="catalytic activity">
    <reaction evidence="5">
        <text>Thiol-dependent hydrolysis of ester, thioester, amide, peptide and isopeptide bonds formed by the C-terminal Gly of ubiquitin (a 76-residue protein attached to proteins as an intracellular targeting signal).</text>
        <dbReference type="EC" id="3.4.19.12"/>
    </reaction>
</comment>
<dbReference type="InterPro" id="IPR001607">
    <property type="entry name" value="Znf_UBP"/>
</dbReference>
<dbReference type="InterPro" id="IPR018200">
    <property type="entry name" value="USP_CS"/>
</dbReference>
<sequence>MTAIAKKSVATKSVPSKSVPKKSTPFDNSHYNNPTQKETCDIITKPQTNYLENKGLESFVSFPPCIHLQKVMESSSRDAILKTYSASIKIVALGLQSLDEERNNNSNNNPNAYSRLAYVDKEGKTLSLKALQRARSKIIKCNDCVNSNSACHTKLLMCLQCTNIGCWSGKHALMHAKSTGHVFGKFHLSSEEGKLQPLIKDTFNNILTLFCYVSLTGINANNGELICLKCTDLVSHPLLERIRCKTLKSIGVLKNSLNTPYFKVEHKLNKRQIIHDLSHLPSLKETMGLRGFINLGSTCFMSSVLQTVIHNPYLKRYYLSGGHLNCPKDRNECLSCCLNDIFQDFFTNPAIVGYGLTSFIEAAWRVKRSLAGYSEQDAHEFWQFLIHQIHKNDTTSARYLKNKESTPAVENDNTRQPEPKSCDCIIHKTFSGTLESTLTCTVCGSSRKIEDPMLDVSLEIQDKRDGEKASLADLHSCFMKYTKVEDLDVLYECQSCKTRTKVTKRLALKKLPPVLSIQLKRFEHLGVSSKIDYHIDIPHILDVQEYVSKSGYNNQVTTYELFGIVCHLGSVNTGHYLAYVKATNGMWFKFDDAKITRMNEADVRKVNAYMVFYCISEYSK</sequence>
<dbReference type="InterPro" id="IPR013083">
    <property type="entry name" value="Znf_RING/FYVE/PHD"/>
</dbReference>
<dbReference type="GO" id="GO:0008270">
    <property type="term" value="F:zinc ion binding"/>
    <property type="evidence" value="ECO:0007669"/>
    <property type="project" value="UniProtKB-KW"/>
</dbReference>
<dbReference type="EMBL" id="NHMM01000001">
    <property type="protein sequence ID" value="OUT24032.1"/>
    <property type="molecule type" value="Genomic_DNA"/>
</dbReference>
<comment type="similarity">
    <text evidence="5">Belongs to the peptidase C19 family.</text>
</comment>
<organism evidence="9 10">
    <name type="scientific">Pichia kudriavzevii</name>
    <name type="common">Yeast</name>
    <name type="synonym">Issatchenkia orientalis</name>
    <dbReference type="NCBI Taxonomy" id="4909"/>
    <lineage>
        <taxon>Eukaryota</taxon>
        <taxon>Fungi</taxon>
        <taxon>Dikarya</taxon>
        <taxon>Ascomycota</taxon>
        <taxon>Saccharomycotina</taxon>
        <taxon>Pichiomycetes</taxon>
        <taxon>Pichiales</taxon>
        <taxon>Pichiaceae</taxon>
        <taxon>Pichia</taxon>
    </lineage>
</organism>
<evidence type="ECO:0000259" key="7">
    <source>
        <dbReference type="PROSITE" id="PS50235"/>
    </source>
</evidence>
<dbReference type="InterPro" id="IPR001394">
    <property type="entry name" value="Peptidase_C19_UCH"/>
</dbReference>
<dbReference type="PANTHER" id="PTHR24006">
    <property type="entry name" value="UBIQUITIN CARBOXYL-TERMINAL HYDROLASE"/>
    <property type="match status" value="1"/>
</dbReference>
<proteinExistence type="inferred from homology"/>
<name>A0A1Z8JUA0_PICKU</name>
<dbReference type="PROSITE" id="PS50271">
    <property type="entry name" value="ZF_UBP"/>
    <property type="match status" value="1"/>
</dbReference>
<dbReference type="GO" id="GO:0006508">
    <property type="term" value="P:proteolysis"/>
    <property type="evidence" value="ECO:0007669"/>
    <property type="project" value="UniProtKB-KW"/>
</dbReference>
<reference evidence="9 10" key="1">
    <citation type="submission" date="2017-05" db="EMBL/GenBank/DDBJ databases">
        <title>The Genome Sequence of Candida krusei Ckrusei653.</title>
        <authorList>
            <person name="Cuomo C."/>
            <person name="Forche A."/>
            <person name="Young S."/>
            <person name="Abouelleil A."/>
            <person name="Cao P."/>
            <person name="Chapman S."/>
            <person name="Cusick C."/>
            <person name="Shea T."/>
            <person name="Nusbaum C."/>
            <person name="Birren B."/>
        </authorList>
    </citation>
    <scope>NUCLEOTIDE SEQUENCE [LARGE SCALE GENOMIC DNA]</scope>
    <source>
        <strain evidence="9 10">Ckrusei653</strain>
    </source>
</reference>
<protein>
    <recommendedName>
        <fullName evidence="5">Ubiquitin carboxyl-terminal hydrolase</fullName>
        <ecNumber evidence="5">3.4.19.12</ecNumber>
    </recommendedName>
</protein>
<dbReference type="PROSITE" id="PS50235">
    <property type="entry name" value="USP_3"/>
    <property type="match status" value="1"/>
</dbReference>
<evidence type="ECO:0000256" key="5">
    <source>
        <dbReference type="RuleBase" id="RU366025"/>
    </source>
</evidence>
<dbReference type="PROSITE" id="PS00972">
    <property type="entry name" value="USP_1"/>
    <property type="match status" value="1"/>
</dbReference>
<dbReference type="Pfam" id="PF00443">
    <property type="entry name" value="UCH"/>
    <property type="match status" value="1"/>
</dbReference>
<feature type="compositionally biased region" description="Polar residues" evidence="6">
    <location>
        <begin position="26"/>
        <end position="37"/>
    </location>
</feature>
<keyword evidence="2 4" id="KW-0863">Zinc-finger</keyword>
<feature type="region of interest" description="Disordered" evidence="6">
    <location>
        <begin position="1"/>
        <end position="39"/>
    </location>
</feature>
<evidence type="ECO:0000256" key="6">
    <source>
        <dbReference type="SAM" id="MobiDB-lite"/>
    </source>
</evidence>
<keyword evidence="5" id="KW-0378">Hydrolase</keyword>
<evidence type="ECO:0000256" key="2">
    <source>
        <dbReference type="ARBA" id="ARBA00022771"/>
    </source>
</evidence>
<evidence type="ECO:0000313" key="9">
    <source>
        <dbReference type="EMBL" id="OUT24032.1"/>
    </source>
</evidence>